<feature type="domain" description="AMP-dependent synthetase/ligase" evidence="3">
    <location>
        <begin position="16"/>
        <end position="356"/>
    </location>
</feature>
<evidence type="ECO:0000256" key="1">
    <source>
        <dbReference type="ARBA" id="ARBA00006432"/>
    </source>
</evidence>
<accession>A0A931MHQ2</accession>
<name>A0A931MHQ2_9BURK</name>
<dbReference type="GO" id="GO:0031956">
    <property type="term" value="F:medium-chain fatty acid-CoA ligase activity"/>
    <property type="evidence" value="ECO:0007669"/>
    <property type="project" value="TreeGrafter"/>
</dbReference>
<feature type="domain" description="AMP-binding enzyme C-terminal" evidence="4">
    <location>
        <begin position="403"/>
        <end position="478"/>
    </location>
</feature>
<dbReference type="InterPro" id="IPR042099">
    <property type="entry name" value="ANL_N_sf"/>
</dbReference>
<sequence>MAVPSDLSEFAGVPAAQARRAPGAVALEFDGAALGYAEFARACEHVAGVLWTHWGVRPGDRVAWLGANHPGQLVLLFALARIGAALLPLNFRLAPAEWDAQVADCRPTRLVHDDAWADAALQLGARHTLPVHRAQALGEQIDAPPAPVHGTDASAVLLVYTSGTTGRPKAAVHTQGNLLANMRIAAQVQRMTPGDRVATMLPMFHVGGLCIQTLPALYAGATVILHPRFSPDSAFVCFERDRPTLTLQVPATMKALVDHPRWPGADLSSLRAMWAGSSLLPASLVRAVHARGVPVCNVYGATETGPFSIALGPEAAMDHVGSCGWPAPEVDVRLKDAKDGVGELLLRAPNVVSRYWPDIAACDADGWFHTGDLASLASDGSYTIVGRAKELIISGGENIHPAEIESVLGEHPAVLECAAFGVPDDAWGEAVAVAVVLREGQAADQDALAAFLAGRLARYKLPRRWLWVEALPKTALGKLQRGALAALRTSP</sequence>
<organism evidence="5 6">
    <name type="scientific">Caenimonas aquaedulcis</name>
    <dbReference type="NCBI Taxonomy" id="2793270"/>
    <lineage>
        <taxon>Bacteria</taxon>
        <taxon>Pseudomonadati</taxon>
        <taxon>Pseudomonadota</taxon>
        <taxon>Betaproteobacteria</taxon>
        <taxon>Burkholderiales</taxon>
        <taxon>Comamonadaceae</taxon>
        <taxon>Caenimonas</taxon>
    </lineage>
</organism>
<gene>
    <name evidence="5" type="ORF">I5803_14165</name>
</gene>
<dbReference type="Gene3D" id="3.40.50.12780">
    <property type="entry name" value="N-terminal domain of ligase-like"/>
    <property type="match status" value="1"/>
</dbReference>
<dbReference type="Proteomes" id="UP000651050">
    <property type="component" value="Unassembled WGS sequence"/>
</dbReference>
<dbReference type="InterPro" id="IPR025110">
    <property type="entry name" value="AMP-bd_C"/>
</dbReference>
<evidence type="ECO:0000259" key="4">
    <source>
        <dbReference type="Pfam" id="PF13193"/>
    </source>
</evidence>
<dbReference type="Pfam" id="PF00501">
    <property type="entry name" value="AMP-binding"/>
    <property type="match status" value="1"/>
</dbReference>
<dbReference type="RefSeq" id="WP_196986989.1">
    <property type="nucleotide sequence ID" value="NZ_JADWYS010000001.1"/>
</dbReference>
<keyword evidence="6" id="KW-1185">Reference proteome</keyword>
<protein>
    <submittedName>
        <fullName evidence="5">AMP-binding protein</fullName>
    </submittedName>
</protein>
<evidence type="ECO:0000313" key="6">
    <source>
        <dbReference type="Proteomes" id="UP000651050"/>
    </source>
</evidence>
<dbReference type="InterPro" id="IPR045851">
    <property type="entry name" value="AMP-bd_C_sf"/>
</dbReference>
<evidence type="ECO:0000313" key="5">
    <source>
        <dbReference type="EMBL" id="MBG9389177.1"/>
    </source>
</evidence>
<dbReference type="Gene3D" id="3.30.300.30">
    <property type="match status" value="1"/>
</dbReference>
<comment type="caution">
    <text evidence="5">The sequence shown here is derived from an EMBL/GenBank/DDBJ whole genome shotgun (WGS) entry which is preliminary data.</text>
</comment>
<dbReference type="InterPro" id="IPR020845">
    <property type="entry name" value="AMP-binding_CS"/>
</dbReference>
<dbReference type="Pfam" id="PF13193">
    <property type="entry name" value="AMP-binding_C"/>
    <property type="match status" value="1"/>
</dbReference>
<evidence type="ECO:0000259" key="3">
    <source>
        <dbReference type="Pfam" id="PF00501"/>
    </source>
</evidence>
<keyword evidence="2" id="KW-0436">Ligase</keyword>
<dbReference type="EMBL" id="JADWYS010000001">
    <property type="protein sequence ID" value="MBG9389177.1"/>
    <property type="molecule type" value="Genomic_DNA"/>
</dbReference>
<dbReference type="InterPro" id="IPR000873">
    <property type="entry name" value="AMP-dep_synth/lig_dom"/>
</dbReference>
<dbReference type="AlphaFoldDB" id="A0A931MHQ2"/>
<evidence type="ECO:0000256" key="2">
    <source>
        <dbReference type="ARBA" id="ARBA00022598"/>
    </source>
</evidence>
<reference evidence="5" key="1">
    <citation type="submission" date="2020-11" db="EMBL/GenBank/DDBJ databases">
        <title>Bacterial whole genome sequence for Caenimonas sp. DR4.4.</title>
        <authorList>
            <person name="Le V."/>
            <person name="Ko S.-R."/>
            <person name="Ahn C.-Y."/>
            <person name="Oh H.-M."/>
        </authorList>
    </citation>
    <scope>NUCLEOTIDE SEQUENCE</scope>
    <source>
        <strain evidence="5">DR4.4</strain>
    </source>
</reference>
<dbReference type="GO" id="GO:0006631">
    <property type="term" value="P:fatty acid metabolic process"/>
    <property type="evidence" value="ECO:0007669"/>
    <property type="project" value="TreeGrafter"/>
</dbReference>
<dbReference type="SUPFAM" id="SSF56801">
    <property type="entry name" value="Acetyl-CoA synthetase-like"/>
    <property type="match status" value="1"/>
</dbReference>
<comment type="similarity">
    <text evidence="1">Belongs to the ATP-dependent AMP-binding enzyme family.</text>
</comment>
<proteinExistence type="inferred from homology"/>
<dbReference type="PANTHER" id="PTHR43201:SF5">
    <property type="entry name" value="MEDIUM-CHAIN ACYL-COA LIGASE ACSF2, MITOCHONDRIAL"/>
    <property type="match status" value="1"/>
</dbReference>
<dbReference type="PROSITE" id="PS00455">
    <property type="entry name" value="AMP_BINDING"/>
    <property type="match status" value="1"/>
</dbReference>
<dbReference type="PANTHER" id="PTHR43201">
    <property type="entry name" value="ACYL-COA SYNTHETASE"/>
    <property type="match status" value="1"/>
</dbReference>